<sequence>MPGSIAPGAFWLSGRRWCRCGAIVGAILVLCGFGGIAAAGARLPQDCVAAAQAATARTGLPNGLLEAIGNVESGRMSGAAGLATPSPYAVDADGAGHWFGNEAEAADFVRKALASGARAVDVGCFQIDLEDHPDAFGSVRAAFDPAANADYAARFLVRLHARLGSWKAAIGAYHSATPTLSTPYARLVRAAWHGGSTPAPADPYVIRLVVARGALPKIVTP</sequence>
<evidence type="ECO:0000259" key="3">
    <source>
        <dbReference type="Pfam" id="PF01464"/>
    </source>
</evidence>
<accession>A0ABS9DXD7</accession>
<dbReference type="InterPro" id="IPR023346">
    <property type="entry name" value="Lysozyme-like_dom_sf"/>
</dbReference>
<comment type="caution">
    <text evidence="4">The sequence shown here is derived from an EMBL/GenBank/DDBJ whole genome shotgun (WGS) entry which is preliminary data.</text>
</comment>
<dbReference type="Proteomes" id="UP001521209">
    <property type="component" value="Unassembled WGS sequence"/>
</dbReference>
<protein>
    <submittedName>
        <fullName evidence="4">Transglycosylase SLT domain-containing protein</fullName>
    </submittedName>
</protein>
<keyword evidence="5" id="KW-1185">Reference proteome</keyword>
<dbReference type="SUPFAM" id="SSF53955">
    <property type="entry name" value="Lysozyme-like"/>
    <property type="match status" value="1"/>
</dbReference>
<gene>
    <name evidence="4" type="ORF">L2A60_12015</name>
</gene>
<evidence type="ECO:0000313" key="4">
    <source>
        <dbReference type="EMBL" id="MCF3947402.1"/>
    </source>
</evidence>
<evidence type="ECO:0000256" key="1">
    <source>
        <dbReference type="ARBA" id="ARBA00009387"/>
    </source>
</evidence>
<feature type="domain" description="Transglycosylase SLT" evidence="3">
    <location>
        <begin position="52"/>
        <end position="176"/>
    </location>
</feature>
<name>A0ABS9DXD7_9PROT</name>
<organism evidence="4 5">
    <name type="scientific">Acidiphilium iwatense</name>
    <dbReference type="NCBI Taxonomy" id="768198"/>
    <lineage>
        <taxon>Bacteria</taxon>
        <taxon>Pseudomonadati</taxon>
        <taxon>Pseudomonadota</taxon>
        <taxon>Alphaproteobacteria</taxon>
        <taxon>Acetobacterales</taxon>
        <taxon>Acidocellaceae</taxon>
        <taxon>Acidiphilium</taxon>
    </lineage>
</organism>
<keyword evidence="2" id="KW-0812">Transmembrane</keyword>
<dbReference type="Pfam" id="PF01464">
    <property type="entry name" value="SLT"/>
    <property type="match status" value="1"/>
</dbReference>
<dbReference type="RefSeq" id="WP_235704624.1">
    <property type="nucleotide sequence ID" value="NZ_JAKGBZ010000022.1"/>
</dbReference>
<comment type="similarity">
    <text evidence="1">Belongs to the virb1 family.</text>
</comment>
<feature type="transmembrane region" description="Helical" evidence="2">
    <location>
        <begin position="20"/>
        <end position="41"/>
    </location>
</feature>
<dbReference type="Gene3D" id="1.10.530.10">
    <property type="match status" value="1"/>
</dbReference>
<evidence type="ECO:0000313" key="5">
    <source>
        <dbReference type="Proteomes" id="UP001521209"/>
    </source>
</evidence>
<keyword evidence="2" id="KW-1133">Transmembrane helix</keyword>
<proteinExistence type="inferred from homology"/>
<dbReference type="EMBL" id="JAKGBZ010000022">
    <property type="protein sequence ID" value="MCF3947402.1"/>
    <property type="molecule type" value="Genomic_DNA"/>
</dbReference>
<evidence type="ECO:0000256" key="2">
    <source>
        <dbReference type="SAM" id="Phobius"/>
    </source>
</evidence>
<dbReference type="InterPro" id="IPR008258">
    <property type="entry name" value="Transglycosylase_SLT_dom_1"/>
</dbReference>
<keyword evidence="2" id="KW-0472">Membrane</keyword>
<reference evidence="4 5" key="1">
    <citation type="submission" date="2022-01" db="EMBL/GenBank/DDBJ databases">
        <authorList>
            <person name="Won M."/>
            <person name="Kim S.-J."/>
            <person name="Kwon S.-W."/>
        </authorList>
    </citation>
    <scope>NUCLEOTIDE SEQUENCE [LARGE SCALE GENOMIC DNA]</scope>
    <source>
        <strain evidence="4 5">KCTC 23505</strain>
    </source>
</reference>